<feature type="region of interest" description="Disordered" evidence="1">
    <location>
        <begin position="279"/>
        <end position="306"/>
    </location>
</feature>
<sequence length="618" mass="61437">MSTSAEPTRAVSDPHSASYDPRSPYYDVTADPSSPFYVGPVDGTALSGDDIRAEVTWLADRDPLVRALSAQEKDAEIQRRYLDAVSEARQGLDDDLEVRAPGQAPRTLWDNASHEQMEHAIGTDADSVAIAETSEEWVRLGNELSQHQRAVADAIEDSMGDWTGDGADAARRHLADVARWLGATAAGAVLTGRQQQIHSQMLNETQKRMAANPPVPFSVQEANAALQRITDPVAYAQAAQQAIATMHAQQAAREQAARVMTQFDDTIGAAITMPLFPPPPKLGGATGDATGGSRLPGGAAGAPGASVAAGSRIAGTLARADIPVAGTTPGDAVADGAAGPEGAGAGSAVPAGVGPAVPVPDLPAAGAVSAHPPFGAPAGEHDGLAPYGTVDQPTMGGIVEPPARTAQYTPSIPVPDPPSAGSPFARGGTVPGVGSGDSTTSASAFGPPELDRPGIGKASAPGWAGGVNGDSIAGRLGTTGGMTSGGSGGAALGGPFPGGVGSLARETGGAGSSPRSGGPAGSPAPGGSPTATGSGSGRPGGPAESAAGRPPGGAAAQGGRGAPGMMGPAAAGGRQREEDKEHRVAGYLEGGDELFAGEKAIAPPVIGDWKNNKDNDWR</sequence>
<gene>
    <name evidence="2" type="ORF">B0I33_101459</name>
</gene>
<feature type="compositionally biased region" description="Low complexity" evidence="1">
    <location>
        <begin position="512"/>
        <end position="533"/>
    </location>
</feature>
<dbReference type="OrthoDB" id="3638007at2"/>
<keyword evidence="3" id="KW-1185">Reference proteome</keyword>
<dbReference type="AlphaFoldDB" id="A0A2T0M3K7"/>
<feature type="compositionally biased region" description="Basic and acidic residues" evidence="1">
    <location>
        <begin position="574"/>
        <end position="583"/>
    </location>
</feature>
<feature type="region of interest" description="Disordered" evidence="1">
    <location>
        <begin position="475"/>
        <end position="583"/>
    </location>
</feature>
<organism evidence="2 3">
    <name type="scientific">Prauserella shujinwangii</name>
    <dbReference type="NCBI Taxonomy" id="1453103"/>
    <lineage>
        <taxon>Bacteria</taxon>
        <taxon>Bacillati</taxon>
        <taxon>Actinomycetota</taxon>
        <taxon>Actinomycetes</taxon>
        <taxon>Pseudonocardiales</taxon>
        <taxon>Pseudonocardiaceae</taxon>
        <taxon>Prauserella</taxon>
    </lineage>
</organism>
<dbReference type="Gene3D" id="1.20.1260.20">
    <property type="entry name" value="PPE superfamily"/>
    <property type="match status" value="1"/>
</dbReference>
<feature type="region of interest" description="Disordered" evidence="1">
    <location>
        <begin position="417"/>
        <end position="462"/>
    </location>
</feature>
<feature type="compositionally biased region" description="Gly residues" evidence="1">
    <location>
        <begin position="284"/>
        <end position="301"/>
    </location>
</feature>
<protein>
    <recommendedName>
        <fullName evidence="4">PPE family protein</fullName>
    </recommendedName>
</protein>
<dbReference type="Proteomes" id="UP000238362">
    <property type="component" value="Unassembled WGS sequence"/>
</dbReference>
<feature type="compositionally biased region" description="Low complexity" evidence="1">
    <location>
        <begin position="541"/>
        <end position="554"/>
    </location>
</feature>
<name>A0A2T0M3K7_9PSEU</name>
<evidence type="ECO:0000313" key="3">
    <source>
        <dbReference type="Proteomes" id="UP000238362"/>
    </source>
</evidence>
<feature type="compositionally biased region" description="Gly residues" evidence="1">
    <location>
        <begin position="477"/>
        <end position="501"/>
    </location>
</feature>
<dbReference type="RefSeq" id="WP_106176788.1">
    <property type="nucleotide sequence ID" value="NZ_PVNH01000001.1"/>
</dbReference>
<comment type="caution">
    <text evidence="2">The sequence shown here is derived from an EMBL/GenBank/DDBJ whole genome shotgun (WGS) entry which is preliminary data.</text>
</comment>
<evidence type="ECO:0008006" key="4">
    <source>
        <dbReference type="Google" id="ProtNLM"/>
    </source>
</evidence>
<evidence type="ECO:0000256" key="1">
    <source>
        <dbReference type="SAM" id="MobiDB-lite"/>
    </source>
</evidence>
<accession>A0A2T0M3K7</accession>
<dbReference type="InterPro" id="IPR038332">
    <property type="entry name" value="PPE_sf"/>
</dbReference>
<feature type="region of interest" description="Disordered" evidence="1">
    <location>
        <begin position="1"/>
        <end position="33"/>
    </location>
</feature>
<reference evidence="2 3" key="1">
    <citation type="submission" date="2018-03" db="EMBL/GenBank/DDBJ databases">
        <title>Genomic Encyclopedia of Type Strains, Phase III (KMG-III): the genomes of soil and plant-associated and newly described type strains.</title>
        <authorList>
            <person name="Whitman W."/>
        </authorList>
    </citation>
    <scope>NUCLEOTIDE SEQUENCE [LARGE SCALE GENOMIC DNA]</scope>
    <source>
        <strain evidence="2 3">CGMCC 4.7125</strain>
    </source>
</reference>
<proteinExistence type="predicted"/>
<feature type="compositionally biased region" description="Gly residues" evidence="1">
    <location>
        <begin position="555"/>
        <end position="564"/>
    </location>
</feature>
<evidence type="ECO:0000313" key="2">
    <source>
        <dbReference type="EMBL" id="PRX51306.1"/>
    </source>
</evidence>
<dbReference type="EMBL" id="PVNH01000001">
    <property type="protein sequence ID" value="PRX51306.1"/>
    <property type="molecule type" value="Genomic_DNA"/>
</dbReference>